<evidence type="ECO:0000256" key="4">
    <source>
        <dbReference type="ARBA" id="ARBA00022670"/>
    </source>
</evidence>
<evidence type="ECO:0000256" key="3">
    <source>
        <dbReference type="ARBA" id="ARBA00022438"/>
    </source>
</evidence>
<comment type="similarity">
    <text evidence="1">Belongs to the peptidase M17 family.</text>
</comment>
<gene>
    <name evidence="17" type="ORF">NMOB1V02_LOCUS415</name>
</gene>
<dbReference type="InterPro" id="IPR011356">
    <property type="entry name" value="Leucine_aapep/pepB"/>
</dbReference>
<evidence type="ECO:0000256" key="10">
    <source>
        <dbReference type="ARBA" id="ARBA00030997"/>
    </source>
</evidence>
<comment type="catalytic activity">
    <reaction evidence="14">
        <text>L-cysteinylglycine + H2O = L-cysteine + glycine</text>
        <dbReference type="Rhea" id="RHEA:28783"/>
        <dbReference type="ChEBI" id="CHEBI:15377"/>
        <dbReference type="ChEBI" id="CHEBI:35235"/>
        <dbReference type="ChEBI" id="CHEBI:57305"/>
        <dbReference type="ChEBI" id="CHEBI:61694"/>
    </reaction>
    <physiologicalReaction direction="left-to-right" evidence="14">
        <dbReference type="Rhea" id="RHEA:28784"/>
    </physiologicalReaction>
</comment>
<dbReference type="InterPro" id="IPR000819">
    <property type="entry name" value="Peptidase_M17_C"/>
</dbReference>
<evidence type="ECO:0000256" key="9">
    <source>
        <dbReference type="ARBA" id="ARBA00030930"/>
    </source>
</evidence>
<organism evidence="17">
    <name type="scientific">Notodromas monacha</name>
    <dbReference type="NCBI Taxonomy" id="399045"/>
    <lineage>
        <taxon>Eukaryota</taxon>
        <taxon>Metazoa</taxon>
        <taxon>Ecdysozoa</taxon>
        <taxon>Arthropoda</taxon>
        <taxon>Crustacea</taxon>
        <taxon>Oligostraca</taxon>
        <taxon>Ostracoda</taxon>
        <taxon>Podocopa</taxon>
        <taxon>Podocopida</taxon>
        <taxon>Cypridocopina</taxon>
        <taxon>Cypridoidea</taxon>
        <taxon>Cyprididae</taxon>
        <taxon>Notodromas</taxon>
    </lineage>
</organism>
<evidence type="ECO:0000256" key="13">
    <source>
        <dbReference type="ARBA" id="ARBA00047881"/>
    </source>
</evidence>
<dbReference type="OrthoDB" id="412814at2759"/>
<evidence type="ECO:0000313" key="18">
    <source>
        <dbReference type="Proteomes" id="UP000678499"/>
    </source>
</evidence>
<dbReference type="PANTHER" id="PTHR11963:SF23">
    <property type="entry name" value="CYTOSOL AMINOPEPTIDASE"/>
    <property type="match status" value="1"/>
</dbReference>
<feature type="region of interest" description="Disordered" evidence="15">
    <location>
        <begin position="1"/>
        <end position="50"/>
    </location>
</feature>
<dbReference type="AlphaFoldDB" id="A0A7R9BDH7"/>
<evidence type="ECO:0000256" key="15">
    <source>
        <dbReference type="SAM" id="MobiDB-lite"/>
    </source>
</evidence>
<evidence type="ECO:0000256" key="7">
    <source>
        <dbReference type="ARBA" id="ARBA00023625"/>
    </source>
</evidence>
<accession>A0A7R9BDH7</accession>
<evidence type="ECO:0000256" key="2">
    <source>
        <dbReference type="ARBA" id="ARBA00014190"/>
    </source>
</evidence>
<dbReference type="GO" id="GO:0006508">
    <property type="term" value="P:proteolysis"/>
    <property type="evidence" value="ECO:0007669"/>
    <property type="project" value="UniProtKB-KW"/>
</dbReference>
<evidence type="ECO:0000256" key="14">
    <source>
        <dbReference type="ARBA" id="ARBA00049107"/>
    </source>
</evidence>
<keyword evidence="5" id="KW-0378">Hydrolase</keyword>
<proteinExistence type="inferred from homology"/>
<dbReference type="InterPro" id="IPR043472">
    <property type="entry name" value="Macro_dom-like"/>
</dbReference>
<dbReference type="Pfam" id="PF00883">
    <property type="entry name" value="Peptidase_M17"/>
    <property type="match status" value="3"/>
</dbReference>
<dbReference type="Proteomes" id="UP000678499">
    <property type="component" value="Unassembled WGS sequence"/>
</dbReference>
<evidence type="ECO:0000256" key="11">
    <source>
        <dbReference type="ARBA" id="ARBA00031564"/>
    </source>
</evidence>
<protein>
    <recommendedName>
        <fullName evidence="2">Cytosol aminopeptidase</fullName>
        <ecNumber evidence="7">3.4.13.23</ecNumber>
    </recommendedName>
    <alternativeName>
        <fullName evidence="10">Cysteinylglycine-S-conjugate dipeptidase</fullName>
    </alternativeName>
    <alternativeName>
        <fullName evidence="11">Leucine aminopeptidase 3</fullName>
    </alternativeName>
    <alternativeName>
        <fullName evidence="9">Proline aminopeptidase</fullName>
    </alternativeName>
    <alternativeName>
        <fullName evidence="8">Prolyl aminopeptidase</fullName>
    </alternativeName>
</protein>
<evidence type="ECO:0000313" key="17">
    <source>
        <dbReference type="EMBL" id="CAD7272486.1"/>
    </source>
</evidence>
<dbReference type="Gene3D" id="3.40.630.10">
    <property type="entry name" value="Zn peptidases"/>
    <property type="match status" value="3"/>
</dbReference>
<sequence length="1105" mass="119499">MRELPAQAGFRRPSRQVYVLGPPRPPNDLDDRSSATRKIQPGIAPRRGAGSVAEMSSGPFCHSVMGPSVIALLCIALINSVTCKSCSAPSESDFAEDAAKSSYHNDDASSTDGSNELVLRGAILGFYSSDGNFTLTQAASTLDVEKESKISQYLHLSQATTIKSGGTRVLWNFLEGYDAIVLANIGEQNRTIDEEEQIDPQREAVRKLIANAFKSLWDAGSRSFSHIDLDTMGDPEAAAESIYLVTWVFNEFKKSKTGKPEVSPLNLDALTSVLLVNTLAPDQRRLRQNFARYLTEMPASLMTPTAIGEEAKKMLDPLGVQVACYNRSWIEAEKMGSFLSVAAGNPTQPPVFLEMIYTGDESENPPIVLVAIGEEAKKMLDPLGVQVACYNRSWIEAEKMGSFLSVAAGNPTQPPVFLEMIYTGDESENPPIVLVGKGITYDSGGVSLKTPGHSMMWMRGDMAGGAVVIGTIKAIAKLKLRVNVVGLVPLTENMIGGTATKVMDVVTAKDGQTIEIVNTDAEGRLVLADALVYAGKFNPKVLVDLATLTGGIISALASSATGTFATHTREWNAMLRASISTGDRVWRMPLWDYYRNDVAGGHLADLMNFETPGAGGMANIAAAFLREFVPKNTSWIHMDIANVMRVKSSADAPYYTKGFTGRPARPFCHNDMGPSVIALLCFGLINSVTCKSCSAPSKSDFTEDAAKSSYRNDDASSTDGSNELILRGAILGFYSSGGNFTLTQAASLLDVEKESKISQYLHLAQATTIKFGGTRVLWNFLEGYDAIVLANIGEQNRTIDEEEQIDPQREAVRKLIASKGITYDSGGVSLKIPSESMMWMRGDMAGGAVVIGTIKAIAELKLRVNVVGLVPLTENMIGGTATKVMDVVTAKDGQTIEITNTDAEGRLVLADALVYAGKFNPKVLVDLATLTGGIVKALASSATGTFATHTREWNAMLRASISTGDRVWRMPLWDFYRNDVAGICSKEYLLDSYGYRKRHAGEVFGGCTLHYKGIHRKTCSHLDSLYYGSRIMLIPGSIPVVPLNSGSRLGAQVHPSPLIPVPVSWIHMDIANVMRVKSSADAPYITKGFTGRPARTLIRFIMDHE</sequence>
<dbReference type="GO" id="GO:0070006">
    <property type="term" value="F:metalloaminopeptidase activity"/>
    <property type="evidence" value="ECO:0007669"/>
    <property type="project" value="InterPro"/>
</dbReference>
<dbReference type="SUPFAM" id="SSF52949">
    <property type="entry name" value="Macro domain-like"/>
    <property type="match status" value="1"/>
</dbReference>
<keyword evidence="18" id="KW-1185">Reference proteome</keyword>
<comment type="function">
    <text evidence="12">Cytosolic metallopeptidase that catalyzes the removal of unsubstituted N-terminal hydrophobic amino acids from various peptides. The presence of Zn(2+) ions is essential for the peptidase activity, and the association with other cofactors can modulate the substrate spectificity of the enzyme. For instance, in the presence of Mn(2+), it displays a specific Cys-Gly hydrolyzing activity of Cys-Gly-S-conjugates. Involved in the metabolism of glutathione and in the degradation of glutathione S-conjugates, which may play a role in the control of the cell redox status.</text>
</comment>
<keyword evidence="4" id="KW-0645">Protease</keyword>
<dbReference type="EMBL" id="OA882072">
    <property type="protein sequence ID" value="CAD7272486.1"/>
    <property type="molecule type" value="Genomic_DNA"/>
</dbReference>
<dbReference type="EMBL" id="CAJPEX010000035">
    <property type="protein sequence ID" value="CAG0912638.1"/>
    <property type="molecule type" value="Genomic_DNA"/>
</dbReference>
<evidence type="ECO:0000256" key="6">
    <source>
        <dbReference type="ARBA" id="ARBA00023511"/>
    </source>
</evidence>
<evidence type="ECO:0000256" key="5">
    <source>
        <dbReference type="ARBA" id="ARBA00022801"/>
    </source>
</evidence>
<evidence type="ECO:0000256" key="1">
    <source>
        <dbReference type="ARBA" id="ARBA00009528"/>
    </source>
</evidence>
<dbReference type="Gene3D" id="3.40.220.10">
    <property type="entry name" value="Leucine Aminopeptidase, subunit E, domain 1"/>
    <property type="match status" value="1"/>
</dbReference>
<feature type="domain" description="Cytosol aminopeptidase" evidence="16">
    <location>
        <begin position="900"/>
        <end position="907"/>
    </location>
</feature>
<keyword evidence="3" id="KW-0031">Aminopeptidase</keyword>
<evidence type="ECO:0000259" key="16">
    <source>
        <dbReference type="PROSITE" id="PS00631"/>
    </source>
</evidence>
<comment type="catalytic activity">
    <reaction evidence="13">
        <text>S-benzyl-L-cysteinylglycine + H2O = S-benzyl-L-cysteine + glycine</text>
        <dbReference type="Rhea" id="RHEA:62568"/>
        <dbReference type="ChEBI" id="CHEBI:15377"/>
        <dbReference type="ChEBI" id="CHEBI:57305"/>
        <dbReference type="ChEBI" id="CHEBI:145802"/>
        <dbReference type="ChEBI" id="CHEBI:145803"/>
    </reaction>
    <physiologicalReaction direction="left-to-right" evidence="13">
        <dbReference type="Rhea" id="RHEA:62569"/>
    </physiologicalReaction>
</comment>
<dbReference type="PANTHER" id="PTHR11963">
    <property type="entry name" value="LEUCINE AMINOPEPTIDASE-RELATED"/>
    <property type="match status" value="1"/>
</dbReference>
<comment type="catalytic activity">
    <reaction evidence="6">
        <text>an S-substituted L-cysteinylglycine + H2O = an S-substituted L-cysteine + glycine</text>
        <dbReference type="Rhea" id="RHEA:60444"/>
        <dbReference type="ChEBI" id="CHEBI:15377"/>
        <dbReference type="ChEBI" id="CHEBI:57305"/>
        <dbReference type="ChEBI" id="CHEBI:58717"/>
        <dbReference type="ChEBI" id="CHEBI:143103"/>
        <dbReference type="EC" id="3.4.13.23"/>
    </reaction>
    <physiologicalReaction direction="left-to-right" evidence="6">
        <dbReference type="Rhea" id="RHEA:60445"/>
    </physiologicalReaction>
</comment>
<reference evidence="17" key="1">
    <citation type="submission" date="2020-11" db="EMBL/GenBank/DDBJ databases">
        <authorList>
            <person name="Tran Van P."/>
        </authorList>
    </citation>
    <scope>NUCLEOTIDE SEQUENCE</scope>
</reference>
<feature type="compositionally biased region" description="Basic and acidic residues" evidence="15">
    <location>
        <begin position="700"/>
        <end position="714"/>
    </location>
</feature>
<name>A0A7R9BDH7_9CRUS</name>
<dbReference type="SUPFAM" id="SSF53187">
    <property type="entry name" value="Zn-dependent exopeptidases"/>
    <property type="match status" value="3"/>
</dbReference>
<dbReference type="EC" id="3.4.13.23" evidence="7"/>
<evidence type="ECO:0000256" key="12">
    <source>
        <dbReference type="ARBA" id="ARBA00045966"/>
    </source>
</evidence>
<feature type="domain" description="Cytosol aminopeptidase" evidence="16">
    <location>
        <begin position="518"/>
        <end position="525"/>
    </location>
</feature>
<dbReference type="GO" id="GO:0030145">
    <property type="term" value="F:manganese ion binding"/>
    <property type="evidence" value="ECO:0007669"/>
    <property type="project" value="InterPro"/>
</dbReference>
<dbReference type="GO" id="GO:0005737">
    <property type="term" value="C:cytoplasm"/>
    <property type="evidence" value="ECO:0007669"/>
    <property type="project" value="InterPro"/>
</dbReference>
<dbReference type="Pfam" id="PF02789">
    <property type="entry name" value="Peptidase_M17_N"/>
    <property type="match status" value="1"/>
</dbReference>
<dbReference type="CDD" id="cd00433">
    <property type="entry name" value="Peptidase_M17"/>
    <property type="match status" value="1"/>
</dbReference>
<feature type="region of interest" description="Disordered" evidence="15">
    <location>
        <begin position="694"/>
        <end position="718"/>
    </location>
</feature>
<evidence type="ECO:0000256" key="8">
    <source>
        <dbReference type="ARBA" id="ARBA00029605"/>
    </source>
</evidence>
<dbReference type="PRINTS" id="PR00481">
    <property type="entry name" value="LAMNOPPTDASE"/>
</dbReference>
<dbReference type="PROSITE" id="PS00631">
    <property type="entry name" value="CYTOSOL_AP"/>
    <property type="match status" value="2"/>
</dbReference>
<dbReference type="InterPro" id="IPR008283">
    <property type="entry name" value="Peptidase_M17_N"/>
</dbReference>